<feature type="compositionally biased region" description="Low complexity" evidence="1">
    <location>
        <begin position="967"/>
        <end position="979"/>
    </location>
</feature>
<gene>
    <name evidence="3" type="ORF">NA56DRAFT_609667</name>
</gene>
<feature type="region of interest" description="Disordered" evidence="1">
    <location>
        <begin position="1"/>
        <end position="275"/>
    </location>
</feature>
<feature type="compositionally biased region" description="Low complexity" evidence="1">
    <location>
        <begin position="239"/>
        <end position="250"/>
    </location>
</feature>
<protein>
    <recommendedName>
        <fullName evidence="2">SAC3/GANP/THP3 conserved domain-containing protein</fullName>
    </recommendedName>
</protein>
<feature type="compositionally biased region" description="Basic and acidic residues" evidence="1">
    <location>
        <begin position="1191"/>
        <end position="1205"/>
    </location>
</feature>
<feature type="compositionally biased region" description="Polar residues" evidence="1">
    <location>
        <begin position="142"/>
        <end position="195"/>
    </location>
</feature>
<feature type="compositionally biased region" description="Low complexity" evidence="1">
    <location>
        <begin position="809"/>
        <end position="820"/>
    </location>
</feature>
<reference evidence="3 4" key="1">
    <citation type="submission" date="2016-05" db="EMBL/GenBank/DDBJ databases">
        <title>A degradative enzymes factory behind the ericoid mycorrhizal symbiosis.</title>
        <authorList>
            <consortium name="DOE Joint Genome Institute"/>
            <person name="Martino E."/>
            <person name="Morin E."/>
            <person name="Grelet G."/>
            <person name="Kuo A."/>
            <person name="Kohler A."/>
            <person name="Daghino S."/>
            <person name="Barry K."/>
            <person name="Choi C."/>
            <person name="Cichocki N."/>
            <person name="Clum A."/>
            <person name="Copeland A."/>
            <person name="Hainaut M."/>
            <person name="Haridas S."/>
            <person name="Labutti K."/>
            <person name="Lindquist E."/>
            <person name="Lipzen A."/>
            <person name="Khouja H.-R."/>
            <person name="Murat C."/>
            <person name="Ohm R."/>
            <person name="Olson A."/>
            <person name="Spatafora J."/>
            <person name="Veneault-Fourrey C."/>
            <person name="Henrissat B."/>
            <person name="Grigoriev I."/>
            <person name="Martin F."/>
            <person name="Perotto S."/>
        </authorList>
    </citation>
    <scope>NUCLEOTIDE SEQUENCE [LARGE SCALE GENOMIC DNA]</scope>
    <source>
        <strain evidence="3 4">UAMH 7357</strain>
    </source>
</reference>
<feature type="region of interest" description="Disordered" evidence="1">
    <location>
        <begin position="725"/>
        <end position="834"/>
    </location>
</feature>
<feature type="compositionally biased region" description="Polar residues" evidence="1">
    <location>
        <begin position="261"/>
        <end position="275"/>
    </location>
</feature>
<feature type="compositionally biased region" description="Low complexity" evidence="1">
    <location>
        <begin position="28"/>
        <end position="49"/>
    </location>
</feature>
<evidence type="ECO:0000313" key="3">
    <source>
        <dbReference type="EMBL" id="PMD14786.1"/>
    </source>
</evidence>
<dbReference type="Gene3D" id="1.25.40.990">
    <property type="match status" value="1"/>
</dbReference>
<dbReference type="STRING" id="1745343.A0A2J6PLN7"/>
<evidence type="ECO:0000259" key="2">
    <source>
        <dbReference type="Pfam" id="PF03399"/>
    </source>
</evidence>
<dbReference type="PANTHER" id="PTHR12436">
    <property type="entry name" value="80 KDA MCM3-ASSOCIATED PROTEIN"/>
    <property type="match status" value="1"/>
</dbReference>
<keyword evidence="4" id="KW-1185">Reference proteome</keyword>
<dbReference type="Proteomes" id="UP000235672">
    <property type="component" value="Unassembled WGS sequence"/>
</dbReference>
<feature type="compositionally biased region" description="Low complexity" evidence="1">
    <location>
        <begin position="196"/>
        <end position="220"/>
    </location>
</feature>
<feature type="region of interest" description="Disordered" evidence="1">
    <location>
        <begin position="1191"/>
        <end position="1234"/>
    </location>
</feature>
<feature type="compositionally biased region" description="Polar residues" evidence="1">
    <location>
        <begin position="888"/>
        <end position="927"/>
    </location>
</feature>
<accession>A0A2J6PLN7</accession>
<dbReference type="InterPro" id="IPR045107">
    <property type="entry name" value="SAC3/GANP/THP3"/>
</dbReference>
<feature type="compositionally biased region" description="Polar residues" evidence="1">
    <location>
        <begin position="824"/>
        <end position="834"/>
    </location>
</feature>
<feature type="compositionally biased region" description="Low complexity" evidence="1">
    <location>
        <begin position="865"/>
        <end position="887"/>
    </location>
</feature>
<feature type="region of interest" description="Disordered" evidence="1">
    <location>
        <begin position="1298"/>
        <end position="1319"/>
    </location>
</feature>
<feature type="region of interest" description="Disordered" evidence="1">
    <location>
        <begin position="864"/>
        <end position="1033"/>
    </location>
</feature>
<dbReference type="InterPro" id="IPR005062">
    <property type="entry name" value="SAC3/GANP/THP3_conserved"/>
</dbReference>
<feature type="compositionally biased region" description="Polar residues" evidence="1">
    <location>
        <begin position="120"/>
        <end position="133"/>
    </location>
</feature>
<dbReference type="GO" id="GO:0005737">
    <property type="term" value="C:cytoplasm"/>
    <property type="evidence" value="ECO:0007669"/>
    <property type="project" value="TreeGrafter"/>
</dbReference>
<evidence type="ECO:0000313" key="4">
    <source>
        <dbReference type="Proteomes" id="UP000235672"/>
    </source>
</evidence>
<feature type="compositionally biased region" description="Low complexity" evidence="1">
    <location>
        <begin position="1304"/>
        <end position="1314"/>
    </location>
</feature>
<dbReference type="PANTHER" id="PTHR12436:SF3">
    <property type="entry name" value="GERMINAL-CENTER ASSOCIATED NUCLEAR PROTEIN"/>
    <property type="match status" value="1"/>
</dbReference>
<dbReference type="Pfam" id="PF03399">
    <property type="entry name" value="SAC3_GANP"/>
    <property type="match status" value="1"/>
</dbReference>
<dbReference type="OrthoDB" id="264795at2759"/>
<feature type="compositionally biased region" description="Polar residues" evidence="1">
    <location>
        <begin position="796"/>
        <end position="808"/>
    </location>
</feature>
<dbReference type="GO" id="GO:0070390">
    <property type="term" value="C:transcription export complex 2"/>
    <property type="evidence" value="ECO:0007669"/>
    <property type="project" value="TreeGrafter"/>
</dbReference>
<feature type="compositionally biased region" description="Acidic residues" evidence="1">
    <location>
        <begin position="725"/>
        <end position="736"/>
    </location>
</feature>
<feature type="compositionally biased region" description="Polar residues" evidence="1">
    <location>
        <begin position="987"/>
        <end position="999"/>
    </location>
</feature>
<sequence length="1401" mass="154369">MLLRGSSSRGARGSTPNRSSNRSRGQGPTSRGASSSSSTSSSGPNSPNPFEQARAENAAKRIQRGQNGTMVNGRGGRGASRGGGQTNRSVRFADPPEEPSPDPFAVAGSSGTANPFAPKATSSASPFGSQSAPPFNPFAAKPSTNPFASKTTTNAAPSGSENTPPFNPFAQKSTANPSVAKPTQASSPFGSQNASPFNPFTPKPTTNPSAPKTTTSTSSPFGSQNTSYFNAFAPKPEGNSSSANSMSSSSPFGAQRPFLGNSLTPTTTQVKPASGIFSNGTRLSLTAKIEQVLNRERIIPPNWPHIPPEGMKYNDPAMIKLYNDYKSYRDKVRASLIRAGLLDDPDKPKKLSEALEFKGTCEDMCPEFERASRIMDGRIDKNEEGGPKNMVKALARSAAGQDAPLPNDIRTTGAMRRTVDHLFHNILGNSELGSVHGFVWDRTRAIRRDFVFHSSMSSAELADQVYCLEHITRFHVTALHQMSKLNLSADKFSEQQELEQLGKTLLSLIHTYEDCKAQRVACENEAEFRAYYVLFNSHDPGILDTVQTWGYKFWKESEDIKIAIELVEALQNTWEMHGPLKPHSATNIAQNGFSRFFTIIEDRKISYTLACFAEIFFNDIRKSVLKTILGSYRKQRDQTKDWTVSKLNTYLRFDTEEEVAPFLEAHGLRTDEIDGEEYLSFEVTELSDPWPKLKQTHSEDIVERKRGDYSLPEVIDRTVFDESVAEEGANEEEDEGLFVKDDSVPSQSLPEPVEEPEEAQQARKDSELVSNSTANQQAPLQGNAPRSLFDRIGSRSPATFNNGFSNLEPSVSSTSSQPTPAKAETSSGFGVKTTNEISTASTTAATSPFFAPLAAKPAQSIFSQAPKETAAPATPPIFSFSPRPSIRASTENAPQGPFSFSNPPAILGTTQETKTTFFPSQQSSKAPSPTFPADDEPAKHRQPSSPFSPLSPTAKKDQPKTPFGNLSQPAASSFTSTTPPSVPKANESLSQHTLQSTPTFVPRKFPPTPTVEDEKSAASQPKALFSAKPQAPVDRSKGFDALSQWMTLGEDGLLDQFTAFNVEQILRRTMQSYMEQEAVRAAQEADNQARMEAERFRYRSLATKYGYRWRELAHRLWMKRKGREARQVRREMAEIMRASKSAQSANIVEDFKASVANTSNRRRESLESLLNATGVLNGVHDPEKEARAIVRSERAESSKRQRFEHSSTSIASSINRHKRGKSDNPLRRSILSDPSYLNGDSRIHLMSNYGPQEEGRRQLSGVRTDYFRLKARGITTLPDGTPLASSVAKNIIHQKRPFDGFRKSSTPQSTQQQPVARSVPAKFATDTGDQVNGNDREDLEALKIKAKAFVSEEKNVRQKRALVDDDEELFERAKRIREQMDEGAKWYRKEIERETASRSVS</sequence>
<proteinExistence type="predicted"/>
<evidence type="ECO:0000256" key="1">
    <source>
        <dbReference type="SAM" id="MobiDB-lite"/>
    </source>
</evidence>
<name>A0A2J6PLN7_9HELO</name>
<dbReference type="GO" id="GO:0006406">
    <property type="term" value="P:mRNA export from nucleus"/>
    <property type="evidence" value="ECO:0007669"/>
    <property type="project" value="TreeGrafter"/>
</dbReference>
<feature type="compositionally biased region" description="Low complexity" evidence="1">
    <location>
        <begin position="1"/>
        <end position="14"/>
    </location>
</feature>
<feature type="compositionally biased region" description="Gly residues" evidence="1">
    <location>
        <begin position="73"/>
        <end position="85"/>
    </location>
</feature>
<feature type="compositionally biased region" description="Polar residues" evidence="1">
    <location>
        <begin position="15"/>
        <end position="27"/>
    </location>
</feature>
<dbReference type="EMBL" id="KZ613518">
    <property type="protein sequence ID" value="PMD14786.1"/>
    <property type="molecule type" value="Genomic_DNA"/>
</dbReference>
<organism evidence="3 4">
    <name type="scientific">Hyaloscypha hepaticicola</name>
    <dbReference type="NCBI Taxonomy" id="2082293"/>
    <lineage>
        <taxon>Eukaryota</taxon>
        <taxon>Fungi</taxon>
        <taxon>Dikarya</taxon>
        <taxon>Ascomycota</taxon>
        <taxon>Pezizomycotina</taxon>
        <taxon>Leotiomycetes</taxon>
        <taxon>Helotiales</taxon>
        <taxon>Hyaloscyphaceae</taxon>
        <taxon>Hyaloscypha</taxon>
    </lineage>
</organism>
<feature type="domain" description="SAC3/GANP/THP3 conserved" evidence="2">
    <location>
        <begin position="364"/>
        <end position="671"/>
    </location>
</feature>
<feature type="compositionally biased region" description="Polar residues" evidence="1">
    <location>
        <begin position="768"/>
        <end position="780"/>
    </location>
</feature>